<proteinExistence type="predicted"/>
<dbReference type="InterPro" id="IPR017943">
    <property type="entry name" value="Bactericidal_perm-incr_a/b_dom"/>
</dbReference>
<dbReference type="Pfam" id="PF14613">
    <property type="entry name" value="HAM1_C"/>
    <property type="match status" value="1"/>
</dbReference>
<dbReference type="Gene3D" id="3.15.10.10">
    <property type="entry name" value="Bactericidal permeability-increasing protein, domain 1"/>
    <property type="match status" value="1"/>
</dbReference>
<dbReference type="InterPro" id="IPR027842">
    <property type="entry name" value="HAM1-like_C"/>
</dbReference>
<feature type="domain" description="HAM1-like C-terminal" evidence="2">
    <location>
        <begin position="726"/>
        <end position="874"/>
    </location>
</feature>
<dbReference type="InParanoid" id="A0A409XJM4"/>
<keyword evidence="5" id="KW-1185">Reference proteome</keyword>
<protein>
    <submittedName>
        <fullName evidence="4">Uncharacterized protein</fullName>
    </submittedName>
</protein>
<evidence type="ECO:0000313" key="5">
    <source>
        <dbReference type="Proteomes" id="UP000283269"/>
    </source>
</evidence>
<dbReference type="GO" id="GO:0008289">
    <property type="term" value="F:lipid binding"/>
    <property type="evidence" value="ECO:0007669"/>
    <property type="project" value="InterPro"/>
</dbReference>
<evidence type="ECO:0000313" key="4">
    <source>
        <dbReference type="EMBL" id="PPQ90960.1"/>
    </source>
</evidence>
<accession>A0A409XJM4</accession>
<feature type="region of interest" description="Disordered" evidence="1">
    <location>
        <begin position="1"/>
        <end position="23"/>
    </location>
</feature>
<gene>
    <name evidence="4" type="ORF">CVT25_015686</name>
</gene>
<comment type="caution">
    <text evidence="4">The sequence shown here is derived from an EMBL/GenBank/DDBJ whole genome shotgun (WGS) entry which is preliminary data.</text>
</comment>
<evidence type="ECO:0000256" key="1">
    <source>
        <dbReference type="SAM" id="MobiDB-lite"/>
    </source>
</evidence>
<organism evidence="4 5">
    <name type="scientific">Psilocybe cyanescens</name>
    <dbReference type="NCBI Taxonomy" id="93625"/>
    <lineage>
        <taxon>Eukaryota</taxon>
        <taxon>Fungi</taxon>
        <taxon>Dikarya</taxon>
        <taxon>Basidiomycota</taxon>
        <taxon>Agaricomycotina</taxon>
        <taxon>Agaricomycetes</taxon>
        <taxon>Agaricomycetidae</taxon>
        <taxon>Agaricales</taxon>
        <taxon>Agaricineae</taxon>
        <taxon>Strophariaceae</taxon>
        <taxon>Psilocybe</taxon>
    </lineage>
</organism>
<dbReference type="EMBL" id="NHYD01001500">
    <property type="protein sequence ID" value="PPQ90960.1"/>
    <property type="molecule type" value="Genomic_DNA"/>
</dbReference>
<dbReference type="PANTHER" id="PTHR31138:SF1">
    <property type="entry name" value="PDZ DOMAIN-CONTAINING PROTEIN"/>
    <property type="match status" value="1"/>
</dbReference>
<dbReference type="InterPro" id="IPR045967">
    <property type="entry name" value="HAM1-like_N"/>
</dbReference>
<evidence type="ECO:0000259" key="2">
    <source>
        <dbReference type="Pfam" id="PF14613"/>
    </source>
</evidence>
<dbReference type="AlphaFoldDB" id="A0A409XJM4"/>
<feature type="domain" description="HAM1-like N-terminal" evidence="3">
    <location>
        <begin position="15"/>
        <end position="712"/>
    </location>
</feature>
<sequence length="891" mass="98476">MSQLPPAPKDISAHPAKGSVVDPVDKAAKDADVDRKIRLYGIIQAFRAGKLPSNPQIDATLRYVLDHSPVDQSKLSPAGRKLVQDVRDILATARLMVHEKNADELLQDFVWHTRGAAAQASEGGVGGGELSEKIPVDKSKADQDSEMAVKHLRTLLTLILSNSEVRKLLGDFSLIGRDLLARGAAHTAASLAPHPDALARVDESAPNDQFITEGGRVAGPGETPVLEARVPGTDATVRAHPHDDAPGGARIHTKDNAEGKPIGHVYNEAQGVKEGAKQQAFNKAGEVVDDPSKLEPVKQQALGAKEDAKGTAQEHVRDVQEADDPQAEAEKKKGGVMGRVRQMRVCVDTVRDGFNERIPDKHKDAATERFERGKQFFTEEYFPEERRDQFIFRGKKVILECQKHDDYQDSIKWLLGFVEEYARHGHAIAGPGGVLHEHVGGVAKQSNLDACIAELRTLLERFANGTSFSIVTDALDALIDDARRDEALREWFKACDLYIRKVLLEPGYILEPDCNNHANKLREIGREFYDGKYRAHFEGLFDSVGRWFGAMGEDPINKQFGQDWARLTRDLLFDSEGSLKFKPELWSDIRKVILPALIDQIGYIPIPRVEYSDDALDLVVENLTLQGRNLLPNMVSFEAHNYVAFSPYNAISEQNSHRITVNLEQIQADMRDVAFYYRKKTGIPKMKDSGLADVVLGGEGLSATIELVSTPSTDRSSVFHVHDVKVKVDTLKFAIRDSNHDFLYKTLRPLATGLIKKQIQKAIREALRTGMEYLDGQLVVVRDRMEDARKEEGGADRVGVLRDLFAKKKDEAASLASSAKDSNSQFKIVGDKRNSILADQGNPAGWVNKTEERRGMVGEGGNGWRSEAFHIIDSPSTATAGEGKTLAKNVK</sequence>
<feature type="region of interest" description="Disordered" evidence="1">
    <location>
        <begin position="239"/>
        <end position="261"/>
    </location>
</feature>
<evidence type="ECO:0000259" key="3">
    <source>
        <dbReference type="Pfam" id="PF19343"/>
    </source>
</evidence>
<feature type="region of interest" description="Disordered" evidence="1">
    <location>
        <begin position="840"/>
        <end position="864"/>
    </location>
</feature>
<feature type="compositionally biased region" description="Basic and acidic residues" evidence="1">
    <location>
        <begin position="304"/>
        <end position="320"/>
    </location>
</feature>
<dbReference type="SUPFAM" id="SSF55394">
    <property type="entry name" value="Bactericidal permeability-increasing protein, BPI"/>
    <property type="match status" value="1"/>
</dbReference>
<dbReference type="PANTHER" id="PTHR31138">
    <property type="entry name" value="CHROMOSOME 19, WHOLE GENOME SHOTGUN SEQUENCE"/>
    <property type="match status" value="1"/>
</dbReference>
<reference evidence="4 5" key="1">
    <citation type="journal article" date="2018" name="Evol. Lett.">
        <title>Horizontal gene cluster transfer increased hallucinogenic mushroom diversity.</title>
        <authorList>
            <person name="Reynolds H.T."/>
            <person name="Vijayakumar V."/>
            <person name="Gluck-Thaler E."/>
            <person name="Korotkin H.B."/>
            <person name="Matheny P.B."/>
            <person name="Slot J.C."/>
        </authorList>
    </citation>
    <scope>NUCLEOTIDE SEQUENCE [LARGE SCALE GENOMIC DNA]</scope>
    <source>
        <strain evidence="4 5">2631</strain>
    </source>
</reference>
<name>A0A409XJM4_PSICY</name>
<dbReference type="STRING" id="93625.A0A409XJM4"/>
<dbReference type="OrthoDB" id="19394at2759"/>
<dbReference type="Proteomes" id="UP000283269">
    <property type="component" value="Unassembled WGS sequence"/>
</dbReference>
<dbReference type="Pfam" id="PF19343">
    <property type="entry name" value="HAM1_N"/>
    <property type="match status" value="1"/>
</dbReference>
<feature type="region of interest" description="Disordered" evidence="1">
    <location>
        <begin position="301"/>
        <end position="335"/>
    </location>
</feature>